<dbReference type="Proteomes" id="UP000670947">
    <property type="component" value="Unassembled WGS sequence"/>
</dbReference>
<dbReference type="EMBL" id="JAGGDJ010000065">
    <property type="protein sequence ID" value="MBO7748607.1"/>
    <property type="molecule type" value="Genomic_DNA"/>
</dbReference>
<sequence>MISNPAIVYADRLCDSDTMTTKLIYRIRQNQLAPAELDRLQARCNRELSELRRELDDLLIELRADADRFASEAPSLPRKTAA</sequence>
<evidence type="ECO:0000313" key="3">
    <source>
        <dbReference type="Proteomes" id="UP000670947"/>
    </source>
</evidence>
<keyword evidence="1" id="KW-0175">Coiled coil</keyword>
<protein>
    <submittedName>
        <fullName evidence="2">Uncharacterized protein</fullName>
    </submittedName>
</protein>
<name>A0ABS3WJX3_9BACL</name>
<organism evidence="2 3">
    <name type="scientific">Paenibacillus artemisiicola</name>
    <dbReference type="NCBI Taxonomy" id="1172618"/>
    <lineage>
        <taxon>Bacteria</taxon>
        <taxon>Bacillati</taxon>
        <taxon>Bacillota</taxon>
        <taxon>Bacilli</taxon>
        <taxon>Bacillales</taxon>
        <taxon>Paenibacillaceae</taxon>
        <taxon>Paenibacillus</taxon>
    </lineage>
</organism>
<dbReference type="RefSeq" id="WP_208851152.1">
    <property type="nucleotide sequence ID" value="NZ_JAGGDJ010000065.1"/>
</dbReference>
<reference evidence="2 3" key="1">
    <citation type="submission" date="2021-03" db="EMBL/GenBank/DDBJ databases">
        <title>Paenibacillus artemisicola MWE-103 whole genome sequence.</title>
        <authorList>
            <person name="Ham Y.J."/>
        </authorList>
    </citation>
    <scope>NUCLEOTIDE SEQUENCE [LARGE SCALE GENOMIC DNA]</scope>
    <source>
        <strain evidence="2 3">MWE-103</strain>
    </source>
</reference>
<evidence type="ECO:0000256" key="1">
    <source>
        <dbReference type="SAM" id="Coils"/>
    </source>
</evidence>
<accession>A0ABS3WJX3</accession>
<evidence type="ECO:0000313" key="2">
    <source>
        <dbReference type="EMBL" id="MBO7748607.1"/>
    </source>
</evidence>
<feature type="coiled-coil region" evidence="1">
    <location>
        <begin position="37"/>
        <end position="68"/>
    </location>
</feature>
<keyword evidence="3" id="KW-1185">Reference proteome</keyword>
<proteinExistence type="predicted"/>
<comment type="caution">
    <text evidence="2">The sequence shown here is derived from an EMBL/GenBank/DDBJ whole genome shotgun (WGS) entry which is preliminary data.</text>
</comment>
<gene>
    <name evidence="2" type="ORF">I8J29_30965</name>
</gene>